<protein>
    <submittedName>
        <fullName evidence="1">Uncharacterized protein</fullName>
    </submittedName>
</protein>
<gene>
    <name evidence="1" type="ORF">UU14_C0006G0028</name>
</gene>
<evidence type="ECO:0000313" key="1">
    <source>
        <dbReference type="EMBL" id="KKR72389.1"/>
    </source>
</evidence>
<proteinExistence type="predicted"/>
<dbReference type="Gene3D" id="1.20.1440.60">
    <property type="entry name" value="23S rRNA-intervening sequence"/>
    <property type="match status" value="1"/>
</dbReference>
<dbReference type="InterPro" id="IPR012657">
    <property type="entry name" value="23S_rRNA-intervening_sequence"/>
</dbReference>
<dbReference type="AlphaFoldDB" id="A0A0G0T5W2"/>
<dbReference type="InterPro" id="IPR036583">
    <property type="entry name" value="23S_rRNA_IVS_sf"/>
</dbReference>
<name>A0A0G0T5W2_9BACT</name>
<dbReference type="SUPFAM" id="SSF158446">
    <property type="entry name" value="IVS-encoded protein-like"/>
    <property type="match status" value="1"/>
</dbReference>
<comment type="caution">
    <text evidence="1">The sequence shown here is derived from an EMBL/GenBank/DDBJ whole genome shotgun (WGS) entry which is preliminary data.</text>
</comment>
<evidence type="ECO:0000313" key="2">
    <source>
        <dbReference type="Proteomes" id="UP000034664"/>
    </source>
</evidence>
<reference evidence="1 2" key="1">
    <citation type="journal article" date="2015" name="Nature">
        <title>rRNA introns, odd ribosomes, and small enigmatic genomes across a large radiation of phyla.</title>
        <authorList>
            <person name="Brown C.T."/>
            <person name="Hug L.A."/>
            <person name="Thomas B.C."/>
            <person name="Sharon I."/>
            <person name="Castelle C.J."/>
            <person name="Singh A."/>
            <person name="Wilkins M.J."/>
            <person name="Williams K.H."/>
            <person name="Banfield J.F."/>
        </authorList>
    </citation>
    <scope>NUCLEOTIDE SEQUENCE [LARGE SCALE GENOMIC DNA]</scope>
</reference>
<accession>A0A0G0T5W2</accession>
<dbReference type="NCBIfam" id="TIGR02436">
    <property type="entry name" value="four helix bundle protein"/>
    <property type="match status" value="1"/>
</dbReference>
<organism evidence="1 2">
    <name type="scientific">Candidatus Roizmanbacteria bacterium GW2011_GWB1_40_7</name>
    <dbReference type="NCBI Taxonomy" id="1618482"/>
    <lineage>
        <taxon>Bacteria</taxon>
        <taxon>Candidatus Roizmaniibacteriota</taxon>
    </lineage>
</organism>
<dbReference type="InterPro" id="IPR026354">
    <property type="entry name" value="4helix_suffix_dom"/>
</dbReference>
<dbReference type="EMBL" id="LBZM01000006">
    <property type="protein sequence ID" value="KKR72389.1"/>
    <property type="molecule type" value="Genomic_DNA"/>
</dbReference>
<dbReference type="NCBIfam" id="TIGR04258">
    <property type="entry name" value="4helix_suffix"/>
    <property type="match status" value="1"/>
</dbReference>
<sequence length="164" mass="19094">MIIFDLNSKFCKIYLPSPEHQRTRDQMFQAARSSKQCVVEGYTQESLKGYIYLTGIAHGSNEELREDYIDFLRQRELTKWPKDHPKLGIKSWVSRACRDIAEGNIPTYPTIPTDPEYAANVILDLSIKAGYMLKRLVESLKEKHKTEGGLTEKLYQKRKDFRGY</sequence>
<dbReference type="Proteomes" id="UP000034664">
    <property type="component" value="Unassembled WGS sequence"/>
</dbReference>